<evidence type="ECO:0008006" key="6">
    <source>
        <dbReference type="Google" id="ProtNLM"/>
    </source>
</evidence>
<reference evidence="2" key="2">
    <citation type="submission" date="2019-01" db="EMBL/GenBank/DDBJ databases">
        <title>Oenococcus sicerae UCMA17102.</title>
        <authorList>
            <person name="Cousin F.J."/>
            <person name="Le Guellec R."/>
            <person name="Cretenet M."/>
        </authorList>
    </citation>
    <scope>NUCLEOTIDE SEQUENCE</scope>
    <source>
        <strain evidence="2">UCMA17102</strain>
    </source>
</reference>
<protein>
    <recommendedName>
        <fullName evidence="6">DUF4064 domain-containing protein</fullName>
    </recommendedName>
</protein>
<feature type="transmembrane region" description="Helical" evidence="1">
    <location>
        <begin position="94"/>
        <end position="127"/>
    </location>
</feature>
<dbReference type="Proteomes" id="UP001167919">
    <property type="component" value="Unassembled WGS sequence"/>
</dbReference>
<dbReference type="RefSeq" id="WP_128686399.1">
    <property type="nucleotide sequence ID" value="NZ_CP029684.2"/>
</dbReference>
<keyword evidence="1" id="KW-0812">Transmembrane</keyword>
<dbReference type="Proteomes" id="UP000286907">
    <property type="component" value="Chromosome"/>
</dbReference>
<feature type="transmembrane region" description="Helical" evidence="1">
    <location>
        <begin position="12"/>
        <end position="38"/>
    </location>
</feature>
<keyword evidence="1" id="KW-1133">Transmembrane helix</keyword>
<name>A0AAJ1RAQ8_9LACO</name>
<keyword evidence="1" id="KW-0472">Membrane</keyword>
<sequence length="201" mass="21939">MTDSIHISKSLKIITIVFDFLGIAGNLLYGLITLGAGYMTSSDIQALSDANVSMQSVLLVWGAILLVIPGLIMLTLHLVGLMQFRRAGYSLTGHWLGIAASILSIVMMTFWLAPFVYLLAGIFLLLAHKQTAIGRDSIVKHPVQKTAVTEKTVTTADLYPDAKMSVPNMTNTIVEIKAYLDANDISYKKSARKADLLKLIK</sequence>
<proteinExistence type="predicted"/>
<dbReference type="EMBL" id="CP029684">
    <property type="protein sequence ID" value="QAS69925.1"/>
    <property type="molecule type" value="Genomic_DNA"/>
</dbReference>
<evidence type="ECO:0000313" key="4">
    <source>
        <dbReference type="Proteomes" id="UP000286907"/>
    </source>
</evidence>
<dbReference type="InterPro" id="IPR036361">
    <property type="entry name" value="SAP_dom_sf"/>
</dbReference>
<organism evidence="2 5">
    <name type="scientific">Oenococcus sicerae</name>
    <dbReference type="NCBI Taxonomy" id="2203724"/>
    <lineage>
        <taxon>Bacteria</taxon>
        <taxon>Bacillati</taxon>
        <taxon>Bacillota</taxon>
        <taxon>Bacilli</taxon>
        <taxon>Lactobacillales</taxon>
        <taxon>Lactobacillaceae</taxon>
        <taxon>Oenococcus</taxon>
    </lineage>
</organism>
<accession>A0AAJ1RAQ8</accession>
<evidence type="ECO:0000313" key="2">
    <source>
        <dbReference type="EMBL" id="MDN6900350.1"/>
    </source>
</evidence>
<dbReference type="EMBL" id="SDWY01000002">
    <property type="protein sequence ID" value="MDN6900350.1"/>
    <property type="molecule type" value="Genomic_DNA"/>
</dbReference>
<reference evidence="3" key="3">
    <citation type="submission" date="2020-01" db="EMBL/GenBank/DDBJ databases">
        <authorList>
            <person name="Cousin F.J."/>
            <person name="Le Guellec R."/>
            <person name="Cretenet M."/>
        </authorList>
    </citation>
    <scope>NUCLEOTIDE SEQUENCE</scope>
    <source>
        <strain evidence="3">UCMA 15228</strain>
    </source>
</reference>
<dbReference type="Gene3D" id="1.10.720.30">
    <property type="entry name" value="SAP domain"/>
    <property type="match status" value="1"/>
</dbReference>
<gene>
    <name evidence="3" type="ORF">DLJ48_05000</name>
    <name evidence="2" type="ORF">EVC35_04935</name>
</gene>
<keyword evidence="4" id="KW-1185">Reference proteome</keyword>
<reference evidence="3 4" key="1">
    <citation type="journal article" date="2019" name="Syst. Appl. Microbiol.">
        <title>Oenococcus sicerae sp. nov., isolated from French cider.</title>
        <authorList>
            <person name="Cousin F.J."/>
            <person name="Le Guellec R."/>
            <person name="Chagnot C."/>
            <person name="Goux D."/>
            <person name="Dalmasso M."/>
            <person name="Laplace J.M."/>
            <person name="Cretenet M."/>
        </authorList>
    </citation>
    <scope>NUCLEOTIDE SEQUENCE [LARGE SCALE GENOMIC DNA]</scope>
    <source>
        <strain evidence="3 4">UCMA 15228</strain>
    </source>
</reference>
<feature type="transmembrane region" description="Helical" evidence="1">
    <location>
        <begin position="58"/>
        <end position="82"/>
    </location>
</feature>
<evidence type="ECO:0000313" key="5">
    <source>
        <dbReference type="Proteomes" id="UP001167919"/>
    </source>
</evidence>
<dbReference type="AlphaFoldDB" id="A0AAJ1RAQ8"/>
<evidence type="ECO:0000313" key="3">
    <source>
        <dbReference type="EMBL" id="QAS69925.1"/>
    </source>
</evidence>
<evidence type="ECO:0000256" key="1">
    <source>
        <dbReference type="SAM" id="Phobius"/>
    </source>
</evidence>